<gene>
    <name evidence="1" type="ORF">OCS_04286</name>
</gene>
<dbReference type="EMBL" id="KE653010">
    <property type="protein sequence ID" value="EQK99998.1"/>
    <property type="molecule type" value="Genomic_DNA"/>
</dbReference>
<evidence type="ECO:0000313" key="1">
    <source>
        <dbReference type="EMBL" id="EQK99998.1"/>
    </source>
</evidence>
<accession>T5ABM7</accession>
<proteinExistence type="predicted"/>
<reference evidence="1 2" key="1">
    <citation type="journal article" date="2013" name="Chin. Sci. Bull.">
        <title>Genome survey uncovers the secrets of sex and lifestyle in caterpillar fungus.</title>
        <authorList>
            <person name="Hu X."/>
            <person name="Zhang Y."/>
            <person name="Xiao G."/>
            <person name="Zheng P."/>
            <person name="Xia Y."/>
            <person name="Zhang X."/>
            <person name="St Leger R.J."/>
            <person name="Liu X."/>
            <person name="Wang C."/>
        </authorList>
    </citation>
    <scope>NUCLEOTIDE SEQUENCE [LARGE SCALE GENOMIC DNA]</scope>
    <source>
        <strain evidence="2">Co18 / CGMCC 3.14243</strain>
        <tissue evidence="1">Fruit-body</tissue>
    </source>
</reference>
<organism evidence="1 2">
    <name type="scientific">Ophiocordyceps sinensis (strain Co18 / CGMCC 3.14243)</name>
    <name type="common">Yarsagumba caterpillar fungus</name>
    <name type="synonym">Hirsutella sinensis</name>
    <dbReference type="NCBI Taxonomy" id="911162"/>
    <lineage>
        <taxon>Eukaryota</taxon>
        <taxon>Fungi</taxon>
        <taxon>Dikarya</taxon>
        <taxon>Ascomycota</taxon>
        <taxon>Pezizomycotina</taxon>
        <taxon>Sordariomycetes</taxon>
        <taxon>Hypocreomycetidae</taxon>
        <taxon>Hypocreales</taxon>
        <taxon>Ophiocordycipitaceae</taxon>
        <taxon>Ophiocordyceps</taxon>
    </lineage>
</organism>
<dbReference type="HOGENOM" id="CLU_797160_0_0_1"/>
<name>T5ABM7_OPHSC</name>
<sequence length="401" mass="46189">MARTVLLDPSLSDDQIIQTFTPLENKFYQWVEHGDYDRFACVRPTVWDTAAQERFPDEDPDHLWENFGVFASKWFGRFRRRVRKVVQRDELLRIIWDTPCKNVDQLAKNLWTFNFCNVADLFLGESSFGGVLTGYAVDGGSHVLHPDFSYDEMSDPSNPHLLDSVILALDRKRFTTTPTAPLEHISPRKRRQHDSYFAPSFRSADGGDFEDHDPFCFLQLGSLVACTGQNWAKVRDKGQSEINDATWDETGYAVVVELNPAGYPRGPVYVVYNFREVRPDPSTGEAFPDAVDIQWKDSDWRELPHIRRLYPNCKQKFFVAKIADKLDHLDTKVPFDFDIVCEPRCEITRVKLEGSPPKIIPNDIMYTGPSKRYRRPIRLSGLVPKGYCRDLGIFGSDQSEY</sequence>
<dbReference type="Proteomes" id="UP000019374">
    <property type="component" value="Unassembled WGS sequence"/>
</dbReference>
<dbReference type="AlphaFoldDB" id="T5ABM7"/>
<protein>
    <submittedName>
        <fullName evidence="1">Uncharacterized protein</fullName>
    </submittedName>
</protein>
<evidence type="ECO:0000313" key="2">
    <source>
        <dbReference type="Proteomes" id="UP000019374"/>
    </source>
</evidence>